<dbReference type="PANTHER" id="PTHR12271">
    <property type="entry name" value="POLY A POLYMERASE CID PAP -RELATED"/>
    <property type="match status" value="1"/>
</dbReference>
<dbReference type="EMBL" id="JASPKZ010008224">
    <property type="protein sequence ID" value="KAJ9580650.1"/>
    <property type="molecule type" value="Genomic_DNA"/>
</dbReference>
<evidence type="ECO:0008006" key="5">
    <source>
        <dbReference type="Google" id="ProtNLM"/>
    </source>
</evidence>
<dbReference type="SUPFAM" id="SSF81301">
    <property type="entry name" value="Nucleotidyltransferase"/>
    <property type="match status" value="1"/>
</dbReference>
<protein>
    <recommendedName>
        <fullName evidence="5">RRM domain-containing protein</fullName>
    </recommendedName>
</protein>
<dbReference type="PANTHER" id="PTHR12271:SF133">
    <property type="entry name" value="POLY(A) RNA POLYMERASE, MITOCHONDRIAL"/>
    <property type="match status" value="1"/>
</dbReference>
<accession>A0AAD7ZHW3</accession>
<dbReference type="Pfam" id="PF22600">
    <property type="entry name" value="MTPAP-like_central"/>
    <property type="match status" value="1"/>
</dbReference>
<dbReference type="Pfam" id="PF17797">
    <property type="entry name" value="RL"/>
    <property type="match status" value="1"/>
</dbReference>
<reference evidence="3" key="1">
    <citation type="journal article" date="2023" name="IScience">
        <title>Live-bearing cockroach genome reveals convergent evolutionary mechanisms linked to viviparity in insects and beyond.</title>
        <authorList>
            <person name="Fouks B."/>
            <person name="Harrison M.C."/>
            <person name="Mikhailova A.A."/>
            <person name="Marchal E."/>
            <person name="English S."/>
            <person name="Carruthers M."/>
            <person name="Jennings E.C."/>
            <person name="Chiamaka E.L."/>
            <person name="Frigard R.A."/>
            <person name="Pippel M."/>
            <person name="Attardo G.M."/>
            <person name="Benoit J.B."/>
            <person name="Bornberg-Bauer E."/>
            <person name="Tobe S.S."/>
        </authorList>
    </citation>
    <scope>NUCLEOTIDE SEQUENCE</scope>
    <source>
        <strain evidence="3">Stay&amp;Tobe</strain>
    </source>
</reference>
<reference evidence="3" key="2">
    <citation type="submission" date="2023-05" db="EMBL/GenBank/DDBJ databases">
        <authorList>
            <person name="Fouks B."/>
        </authorList>
    </citation>
    <scope>NUCLEOTIDE SEQUENCE</scope>
    <source>
        <strain evidence="3">Stay&amp;Tobe</strain>
        <tissue evidence="3">Testes</tissue>
    </source>
</reference>
<evidence type="ECO:0000313" key="3">
    <source>
        <dbReference type="EMBL" id="KAJ9580650.1"/>
    </source>
</evidence>
<name>A0AAD7ZHW3_DIPPU</name>
<evidence type="ECO:0000259" key="1">
    <source>
        <dbReference type="Pfam" id="PF17797"/>
    </source>
</evidence>
<evidence type="ECO:0000259" key="2">
    <source>
        <dbReference type="Pfam" id="PF22600"/>
    </source>
</evidence>
<dbReference type="InterPro" id="IPR054708">
    <property type="entry name" value="MTPAP-like_central"/>
</dbReference>
<feature type="domain" description="RL" evidence="1">
    <location>
        <begin position="62"/>
        <end position="132"/>
    </location>
</feature>
<sequence>MSPLVRGCYGIFHILNYNTNSIIGRHVKTKIYKNKTHIISALWKSTAPKKNVQRNHEQQTATFEKMMEMRREEASRSILIQVHSEQSCADLQEYCSQYGDVKSLHHYTLSGSMHCVLVEFHHKSDVDHILESSQHNGNGDIVPVRCPFMWFRAPKKSAQTKKSATRSQINIATNGITMASHSEIRSCLQAAESLSDQIMILHNMTCLNDLGSRLRFLTARQIEVALSGMFPYAKAMPFGSSVNGFGRAACDLDLVLLLDRTHR</sequence>
<feature type="domain" description="Poly(A) RNA polymerase mitochondrial-like central palm" evidence="2">
    <location>
        <begin position="194"/>
        <end position="260"/>
    </location>
</feature>
<dbReference type="GO" id="GO:1990817">
    <property type="term" value="F:poly(A) RNA polymerase activity"/>
    <property type="evidence" value="ECO:0007669"/>
    <property type="project" value="TreeGrafter"/>
</dbReference>
<gene>
    <name evidence="3" type="ORF">L9F63_024173</name>
</gene>
<comment type="caution">
    <text evidence="3">The sequence shown here is derived from an EMBL/GenBank/DDBJ whole genome shotgun (WGS) entry which is preliminary data.</text>
</comment>
<proteinExistence type="predicted"/>
<dbReference type="InterPro" id="IPR043519">
    <property type="entry name" value="NT_sf"/>
</dbReference>
<dbReference type="Gene3D" id="3.30.460.10">
    <property type="entry name" value="Beta Polymerase, domain 2"/>
    <property type="match status" value="1"/>
</dbReference>
<feature type="non-terminal residue" evidence="3">
    <location>
        <position position="263"/>
    </location>
</feature>
<dbReference type="InterPro" id="IPR041252">
    <property type="entry name" value="RL"/>
</dbReference>
<organism evidence="3 4">
    <name type="scientific">Diploptera punctata</name>
    <name type="common">Pacific beetle cockroach</name>
    <dbReference type="NCBI Taxonomy" id="6984"/>
    <lineage>
        <taxon>Eukaryota</taxon>
        <taxon>Metazoa</taxon>
        <taxon>Ecdysozoa</taxon>
        <taxon>Arthropoda</taxon>
        <taxon>Hexapoda</taxon>
        <taxon>Insecta</taxon>
        <taxon>Pterygota</taxon>
        <taxon>Neoptera</taxon>
        <taxon>Polyneoptera</taxon>
        <taxon>Dictyoptera</taxon>
        <taxon>Blattodea</taxon>
        <taxon>Blaberoidea</taxon>
        <taxon>Blaberidae</taxon>
        <taxon>Diplopterinae</taxon>
        <taxon>Diploptera</taxon>
    </lineage>
</organism>
<dbReference type="GO" id="GO:0031123">
    <property type="term" value="P:RNA 3'-end processing"/>
    <property type="evidence" value="ECO:0007669"/>
    <property type="project" value="TreeGrafter"/>
</dbReference>
<keyword evidence="4" id="KW-1185">Reference proteome</keyword>
<dbReference type="Proteomes" id="UP001233999">
    <property type="component" value="Unassembled WGS sequence"/>
</dbReference>
<evidence type="ECO:0000313" key="4">
    <source>
        <dbReference type="Proteomes" id="UP001233999"/>
    </source>
</evidence>
<dbReference type="AlphaFoldDB" id="A0AAD7ZHW3"/>